<dbReference type="GO" id="GO:0005946">
    <property type="term" value="C:alpha,alpha-trehalose-phosphate synthase complex (UDP-forming)"/>
    <property type="evidence" value="ECO:0007669"/>
    <property type="project" value="TreeGrafter"/>
</dbReference>
<evidence type="ECO:0000313" key="3">
    <source>
        <dbReference type="Proteomes" id="UP000094455"/>
    </source>
</evidence>
<dbReference type="GO" id="GO:0005829">
    <property type="term" value="C:cytosol"/>
    <property type="evidence" value="ECO:0007669"/>
    <property type="project" value="TreeGrafter"/>
</dbReference>
<organism evidence="2 3">
    <name type="scientific">Pichia membranifaciens NRRL Y-2026</name>
    <dbReference type="NCBI Taxonomy" id="763406"/>
    <lineage>
        <taxon>Eukaryota</taxon>
        <taxon>Fungi</taxon>
        <taxon>Dikarya</taxon>
        <taxon>Ascomycota</taxon>
        <taxon>Saccharomycotina</taxon>
        <taxon>Pichiomycetes</taxon>
        <taxon>Pichiales</taxon>
        <taxon>Pichiaceae</taxon>
        <taxon>Pichia</taxon>
    </lineage>
</organism>
<dbReference type="Pfam" id="PF02358">
    <property type="entry name" value="Trehalose_PPase"/>
    <property type="match status" value="1"/>
</dbReference>
<reference evidence="2 3" key="1">
    <citation type="journal article" date="2016" name="Proc. Natl. Acad. Sci. U.S.A.">
        <title>Comparative genomics of biotechnologically important yeasts.</title>
        <authorList>
            <person name="Riley R."/>
            <person name="Haridas S."/>
            <person name="Wolfe K.H."/>
            <person name="Lopes M.R."/>
            <person name="Hittinger C.T."/>
            <person name="Goeker M."/>
            <person name="Salamov A.A."/>
            <person name="Wisecaver J.H."/>
            <person name="Long T.M."/>
            <person name="Calvey C.H."/>
            <person name="Aerts A.L."/>
            <person name="Barry K.W."/>
            <person name="Choi C."/>
            <person name="Clum A."/>
            <person name="Coughlan A.Y."/>
            <person name="Deshpande S."/>
            <person name="Douglass A.P."/>
            <person name="Hanson S.J."/>
            <person name="Klenk H.-P."/>
            <person name="LaButti K.M."/>
            <person name="Lapidus A."/>
            <person name="Lindquist E.A."/>
            <person name="Lipzen A.M."/>
            <person name="Meier-Kolthoff J.P."/>
            <person name="Ohm R.A."/>
            <person name="Otillar R.P."/>
            <person name="Pangilinan J.L."/>
            <person name="Peng Y."/>
            <person name="Rokas A."/>
            <person name="Rosa C.A."/>
            <person name="Scheuner C."/>
            <person name="Sibirny A.A."/>
            <person name="Slot J.C."/>
            <person name="Stielow J.B."/>
            <person name="Sun H."/>
            <person name="Kurtzman C.P."/>
            <person name="Blackwell M."/>
            <person name="Grigoriev I.V."/>
            <person name="Jeffries T.W."/>
        </authorList>
    </citation>
    <scope>NUCLEOTIDE SEQUENCE [LARGE SCALE GENOMIC DNA]</scope>
    <source>
        <strain evidence="2 3">NRRL Y-2026</strain>
    </source>
</reference>
<dbReference type="GO" id="GO:0005992">
    <property type="term" value="P:trehalose biosynthetic process"/>
    <property type="evidence" value="ECO:0007669"/>
    <property type="project" value="InterPro"/>
</dbReference>
<dbReference type="OrthoDB" id="755951at2759"/>
<dbReference type="CDD" id="cd03788">
    <property type="entry name" value="GT20_TPS"/>
    <property type="match status" value="1"/>
</dbReference>
<feature type="region of interest" description="Disordered" evidence="1">
    <location>
        <begin position="43"/>
        <end position="64"/>
    </location>
</feature>
<dbReference type="PANTHER" id="PTHR10788:SF15">
    <property type="entry name" value="TREHALOSE SYNTHASE COMPLEX REGULATORY SUBUNIT TPS3-RELATED"/>
    <property type="match status" value="1"/>
</dbReference>
<dbReference type="RefSeq" id="XP_019017179.1">
    <property type="nucleotide sequence ID" value="XM_019161534.1"/>
</dbReference>
<accession>A0A1E3NJ20</accession>
<dbReference type="AlphaFoldDB" id="A0A1E3NJ20"/>
<name>A0A1E3NJ20_9ASCO</name>
<dbReference type="GO" id="GO:0003825">
    <property type="term" value="F:alpha,alpha-trehalose-phosphate synthase (UDP-forming) activity"/>
    <property type="evidence" value="ECO:0007669"/>
    <property type="project" value="TreeGrafter"/>
</dbReference>
<dbReference type="STRING" id="763406.A0A1E3NJ20"/>
<dbReference type="PANTHER" id="PTHR10788">
    <property type="entry name" value="TREHALOSE-6-PHOSPHATE SYNTHASE"/>
    <property type="match status" value="1"/>
</dbReference>
<dbReference type="GeneID" id="30178221"/>
<feature type="region of interest" description="Disordered" evidence="1">
    <location>
        <begin position="211"/>
        <end position="232"/>
    </location>
</feature>
<dbReference type="SUPFAM" id="SSF53756">
    <property type="entry name" value="UDP-Glycosyltransferase/glycogen phosphorylase"/>
    <property type="match status" value="1"/>
</dbReference>
<dbReference type="GO" id="GO:0004805">
    <property type="term" value="F:trehalose-phosphatase activity"/>
    <property type="evidence" value="ECO:0007669"/>
    <property type="project" value="TreeGrafter"/>
</dbReference>
<sequence length="1171" mass="131840">MTIFVASLFLPYTVHFELKPEDAADMGGNEFLGDIFEPIRKEVPKPDINPSLRRSSNLSTNDDDESNLSIIQALSHNVSSSNLSIDSNQDTYLDSSNFNGNIDDDTDSISSTSSIVVPRPKPVGALTEQVPPASPSPLLGHHLPQHPHGLHTSSNVSHLSNNSNQNVSVQDFFFNNPHKTKMTLSSTSLDDVNSLGNIHSSPYAEKLVPTSLGPTPSQPQAGRSPYGQLQGTPTLVKPKAMLRNVTPQPLVNEVLPKKPFLEPKLSSMRINRTHHSSLRNLKTASILSLDKKIGVGASSAELEGQPSNDGSDPLQQKNIMDTYNYDSVSGNYTDLLQKEEDEVMKITKDCNRIVPFGGFSRRHKFAEDMDDLFNTSPWKVVEFDKGNGSLINSIESARDSNLGDFTWIGTISIPSNIVPENIKADITDELEDNYNSNVIFLDDEVFQGHYKSFCKQILWPIFHYQIPDNPKSNAFENHSWKYYEQLNQMYANKIAEKYKKGDIIWVHDYHLMLLPLMLRKLIPDARIAFFLHISFPSSEVFRCLAQRKRILEGMLGADCITFQNEEYMAHFLQSSNRLLLADFNSTGVYYNDRLTTVSYNAIGLNFKHLDTQLKSSVVKNWKNLIEERWPNKKLIVSRDKIDQIRGLKEKLLAYERFLDDHPEYISETILILICVQSGSTDEDYKNELLAITERINSKTKNISIDQPVILLNQDIEFEQYLALLSEANVFIVSTLREGMNLTCHEFICASEKLHSPLILSEFVGSASVLTKGPLLSNPYNIRQVSGQIYQCLNMLDDEKIERWNSSFQQILNNDSETWVRKCLLDIENAYANSKSLQSYNTLEPLTKKAYESALSSISDTDGKRLYVLNLDDLTANLEIHGQTIHSYQQQLIHKTLTNLSADPNNYVYIFSIFQRSELLRLYRRVPDIGLIAENGGIIKPPKSGDWFTVVDESEKAWIPTVVDIIKAFCERLPGSYYEAEECTVMFHTETTIDIDIDYKNGLIGDLITHINELFEKDFNVHASLKSGILIVKEMNLITRALEFIMEQNKGNENLQKLPSTASAFTSPVFQARGSSIAHSPGPISPIELTKTSSSGLTSNSSSEKCYDFIFACGATTQIDEEIFSYFNSIKEYSDSVEVGEIVTVCVGQTGKSRTCAKYSLKGINNLINFLN</sequence>
<dbReference type="Gene3D" id="3.40.50.2000">
    <property type="entry name" value="Glycogen Phosphorylase B"/>
    <property type="match status" value="2"/>
</dbReference>
<evidence type="ECO:0000313" key="2">
    <source>
        <dbReference type="EMBL" id="ODQ46066.1"/>
    </source>
</evidence>
<feature type="compositionally biased region" description="Polar residues" evidence="1">
    <location>
        <begin position="212"/>
        <end position="232"/>
    </location>
</feature>
<evidence type="ECO:0000256" key="1">
    <source>
        <dbReference type="SAM" id="MobiDB-lite"/>
    </source>
</evidence>
<dbReference type="Proteomes" id="UP000094455">
    <property type="component" value="Unassembled WGS sequence"/>
</dbReference>
<proteinExistence type="predicted"/>
<dbReference type="Pfam" id="PF00982">
    <property type="entry name" value="Glyco_transf_20"/>
    <property type="match status" value="1"/>
</dbReference>
<dbReference type="EMBL" id="KV454004">
    <property type="protein sequence ID" value="ODQ46066.1"/>
    <property type="molecule type" value="Genomic_DNA"/>
</dbReference>
<keyword evidence="3" id="KW-1185">Reference proteome</keyword>
<dbReference type="InterPro" id="IPR003337">
    <property type="entry name" value="Trehalose_PPase"/>
</dbReference>
<protein>
    <submittedName>
        <fullName evidence="2">Uncharacterized protein</fullName>
    </submittedName>
</protein>
<dbReference type="InterPro" id="IPR001830">
    <property type="entry name" value="Glyco_trans_20"/>
</dbReference>
<gene>
    <name evidence="2" type="ORF">PICMEDRAFT_17296</name>
</gene>